<evidence type="ECO:0000256" key="1">
    <source>
        <dbReference type="SAM" id="Phobius"/>
    </source>
</evidence>
<comment type="caution">
    <text evidence="2">The sequence shown here is derived from an EMBL/GenBank/DDBJ whole genome shotgun (WGS) entry which is preliminary data.</text>
</comment>
<reference evidence="2" key="1">
    <citation type="submission" date="2021-06" db="EMBL/GenBank/DDBJ databases">
        <title>Parelaphostrongylus tenuis whole genome reference sequence.</title>
        <authorList>
            <person name="Garwood T.J."/>
            <person name="Larsen P.A."/>
            <person name="Fountain-Jones N.M."/>
            <person name="Garbe J.R."/>
            <person name="Macchietto M.G."/>
            <person name="Kania S.A."/>
            <person name="Gerhold R.W."/>
            <person name="Richards J.E."/>
            <person name="Wolf T.M."/>
        </authorList>
    </citation>
    <scope>NUCLEOTIDE SEQUENCE</scope>
    <source>
        <strain evidence="2">MNPRO001-30</strain>
        <tissue evidence="2">Meninges</tissue>
    </source>
</reference>
<dbReference type="Proteomes" id="UP001196413">
    <property type="component" value="Unassembled WGS sequence"/>
</dbReference>
<feature type="transmembrane region" description="Helical" evidence="1">
    <location>
        <begin position="6"/>
        <end position="36"/>
    </location>
</feature>
<dbReference type="EMBL" id="JAHQIW010005038">
    <property type="protein sequence ID" value="KAJ1364702.1"/>
    <property type="molecule type" value="Genomic_DNA"/>
</dbReference>
<evidence type="ECO:0000313" key="2">
    <source>
        <dbReference type="EMBL" id="KAJ1364702.1"/>
    </source>
</evidence>
<gene>
    <name evidence="2" type="ORF">KIN20_024846</name>
</gene>
<keyword evidence="1" id="KW-0472">Membrane</keyword>
<keyword evidence="1" id="KW-1133">Transmembrane helix</keyword>
<accession>A0AAD5N8M0</accession>
<dbReference type="AlphaFoldDB" id="A0AAD5N8M0"/>
<organism evidence="2 3">
    <name type="scientific">Parelaphostrongylus tenuis</name>
    <name type="common">Meningeal worm</name>
    <dbReference type="NCBI Taxonomy" id="148309"/>
    <lineage>
        <taxon>Eukaryota</taxon>
        <taxon>Metazoa</taxon>
        <taxon>Ecdysozoa</taxon>
        <taxon>Nematoda</taxon>
        <taxon>Chromadorea</taxon>
        <taxon>Rhabditida</taxon>
        <taxon>Rhabditina</taxon>
        <taxon>Rhabditomorpha</taxon>
        <taxon>Strongyloidea</taxon>
        <taxon>Metastrongylidae</taxon>
        <taxon>Parelaphostrongylus</taxon>
    </lineage>
</organism>
<keyword evidence="3" id="KW-1185">Reference proteome</keyword>
<protein>
    <submittedName>
        <fullName evidence="2">Uncharacterized protein</fullName>
    </submittedName>
</protein>
<name>A0AAD5N8M0_PARTN</name>
<sequence length="54" mass="6103">METWIFSFFIVCVQQFAAISPVLFSCSYLVVCAITIADLKMKIRLGCQPLLNDD</sequence>
<proteinExistence type="predicted"/>
<evidence type="ECO:0000313" key="3">
    <source>
        <dbReference type="Proteomes" id="UP001196413"/>
    </source>
</evidence>
<keyword evidence="1" id="KW-0812">Transmembrane</keyword>